<dbReference type="EMBL" id="JACHLZ010000001">
    <property type="protein sequence ID" value="MBB5830542.1"/>
    <property type="molecule type" value="Genomic_DNA"/>
</dbReference>
<name>A0A841AB61_9MICO</name>
<dbReference type="InterPro" id="IPR011335">
    <property type="entry name" value="Restrct_endonuc-II-like"/>
</dbReference>
<reference evidence="7 8" key="1">
    <citation type="submission" date="2020-08" db="EMBL/GenBank/DDBJ databases">
        <title>Sequencing the genomes of 1000 actinobacteria strains.</title>
        <authorList>
            <person name="Klenk H.-P."/>
        </authorList>
    </citation>
    <scope>NUCLEOTIDE SEQUENCE [LARGE SCALE GENOMIC DNA]</scope>
    <source>
        <strain evidence="7 8">DSM 28796</strain>
    </source>
</reference>
<keyword evidence="5" id="KW-0234">DNA repair</keyword>
<protein>
    <submittedName>
        <fullName evidence="7">DNA mismatch endonuclease (Patch repair protein)</fullName>
        <ecNumber evidence="7">3.1.-.-</ecNumber>
    </submittedName>
</protein>
<dbReference type="Gene3D" id="3.40.960.10">
    <property type="entry name" value="VSR Endonuclease"/>
    <property type="match status" value="1"/>
</dbReference>
<keyword evidence="3" id="KW-0227">DNA damage</keyword>
<dbReference type="EC" id="3.1.-.-" evidence="7"/>
<comment type="similarity">
    <text evidence="6">Belongs to the Vsr family.</text>
</comment>
<dbReference type="Pfam" id="PF03852">
    <property type="entry name" value="Vsr"/>
    <property type="match status" value="1"/>
</dbReference>
<proteinExistence type="inferred from homology"/>
<keyword evidence="4 7" id="KW-0378">Hydrolase</keyword>
<keyword evidence="2 7" id="KW-0255">Endonuclease</keyword>
<dbReference type="GO" id="GO:0006298">
    <property type="term" value="P:mismatch repair"/>
    <property type="evidence" value="ECO:0007669"/>
    <property type="project" value="InterPro"/>
</dbReference>
<dbReference type="SUPFAM" id="SSF52980">
    <property type="entry name" value="Restriction endonuclease-like"/>
    <property type="match status" value="1"/>
</dbReference>
<evidence type="ECO:0000256" key="3">
    <source>
        <dbReference type="ARBA" id="ARBA00022763"/>
    </source>
</evidence>
<evidence type="ECO:0000256" key="1">
    <source>
        <dbReference type="ARBA" id="ARBA00022722"/>
    </source>
</evidence>
<dbReference type="InterPro" id="IPR004603">
    <property type="entry name" value="DNA_mismatch_endonuc_vsr"/>
</dbReference>
<dbReference type="GO" id="GO:0016787">
    <property type="term" value="F:hydrolase activity"/>
    <property type="evidence" value="ECO:0007669"/>
    <property type="project" value="UniProtKB-KW"/>
</dbReference>
<organism evidence="7 8">
    <name type="scientific">Brachybacterium aquaticum</name>
    <dbReference type="NCBI Taxonomy" id="1432564"/>
    <lineage>
        <taxon>Bacteria</taxon>
        <taxon>Bacillati</taxon>
        <taxon>Actinomycetota</taxon>
        <taxon>Actinomycetes</taxon>
        <taxon>Micrococcales</taxon>
        <taxon>Dermabacteraceae</taxon>
        <taxon>Brachybacterium</taxon>
    </lineage>
</organism>
<evidence type="ECO:0000256" key="6">
    <source>
        <dbReference type="ARBA" id="ARBA00029466"/>
    </source>
</evidence>
<evidence type="ECO:0000313" key="7">
    <source>
        <dbReference type="EMBL" id="MBB5830542.1"/>
    </source>
</evidence>
<dbReference type="GO" id="GO:0004519">
    <property type="term" value="F:endonuclease activity"/>
    <property type="evidence" value="ECO:0007669"/>
    <property type="project" value="UniProtKB-KW"/>
</dbReference>
<sequence length="99" mass="11401">MDYAPDPSQRRRRADIVFPKLRIAVYIDGCFWHGCPEHYTPPKSNTEYWQPKIVRNRARDAETNGSLRSLGWTVLRYWEHEGADAIAGAVADVVRRQSG</sequence>
<keyword evidence="8" id="KW-1185">Reference proteome</keyword>
<comment type="caution">
    <text evidence="7">The sequence shown here is derived from an EMBL/GenBank/DDBJ whole genome shotgun (WGS) entry which is preliminary data.</text>
</comment>
<evidence type="ECO:0000313" key="8">
    <source>
        <dbReference type="Proteomes" id="UP000588158"/>
    </source>
</evidence>
<evidence type="ECO:0000256" key="4">
    <source>
        <dbReference type="ARBA" id="ARBA00022801"/>
    </source>
</evidence>
<evidence type="ECO:0000256" key="5">
    <source>
        <dbReference type="ARBA" id="ARBA00023204"/>
    </source>
</evidence>
<dbReference type="Proteomes" id="UP000588158">
    <property type="component" value="Unassembled WGS sequence"/>
</dbReference>
<dbReference type="AlphaFoldDB" id="A0A841AB61"/>
<accession>A0A841AB61</accession>
<gene>
    <name evidence="7" type="ORF">HNR70_000355</name>
</gene>
<evidence type="ECO:0000256" key="2">
    <source>
        <dbReference type="ARBA" id="ARBA00022759"/>
    </source>
</evidence>
<keyword evidence="1" id="KW-0540">Nuclease</keyword>